<evidence type="ECO:0000256" key="2">
    <source>
        <dbReference type="ARBA" id="ARBA00022723"/>
    </source>
</evidence>
<keyword evidence="2" id="KW-0479">Metal-binding</keyword>
<feature type="region of interest" description="Disordered" evidence="5">
    <location>
        <begin position="139"/>
        <end position="173"/>
    </location>
</feature>
<keyword evidence="8" id="KW-1185">Reference proteome</keyword>
<dbReference type="PANTHER" id="PTHR45891">
    <property type="entry name" value="ZINC FINGER HOMEOBOX PROTEIN"/>
    <property type="match status" value="1"/>
</dbReference>
<evidence type="ECO:0000259" key="6">
    <source>
        <dbReference type="PROSITE" id="PS00028"/>
    </source>
</evidence>
<feature type="compositionally biased region" description="Basic and acidic residues" evidence="5">
    <location>
        <begin position="164"/>
        <end position="173"/>
    </location>
</feature>
<reference evidence="7" key="1">
    <citation type="submission" date="2023-05" db="EMBL/GenBank/DDBJ databases">
        <authorList>
            <person name="Stuckert A."/>
        </authorList>
    </citation>
    <scope>NUCLEOTIDE SEQUENCE</scope>
</reference>
<proteinExistence type="predicted"/>
<dbReference type="Proteomes" id="UP001162483">
    <property type="component" value="Unassembled WGS sequence"/>
</dbReference>
<comment type="caution">
    <text evidence="7">The sequence shown here is derived from an EMBL/GenBank/DDBJ whole genome shotgun (WGS) entry which is preliminary data.</text>
</comment>
<evidence type="ECO:0000313" key="8">
    <source>
        <dbReference type="Proteomes" id="UP001162483"/>
    </source>
</evidence>
<keyword evidence="4" id="KW-0862">Zinc</keyword>
<keyword evidence="3" id="KW-0677">Repeat</keyword>
<feature type="domain" description="C2H2-type" evidence="6">
    <location>
        <begin position="83"/>
        <end position="105"/>
    </location>
</feature>
<dbReference type="EMBL" id="CATNWA010002423">
    <property type="protein sequence ID" value="CAI9542831.1"/>
    <property type="molecule type" value="Genomic_DNA"/>
</dbReference>
<evidence type="ECO:0000256" key="4">
    <source>
        <dbReference type="ARBA" id="ARBA00022833"/>
    </source>
</evidence>
<dbReference type="PROSITE" id="PS00028">
    <property type="entry name" value="ZINC_FINGER_C2H2_1"/>
    <property type="match status" value="1"/>
</dbReference>
<evidence type="ECO:0000256" key="5">
    <source>
        <dbReference type="SAM" id="MobiDB-lite"/>
    </source>
</evidence>
<evidence type="ECO:0000256" key="3">
    <source>
        <dbReference type="ARBA" id="ARBA00022737"/>
    </source>
</evidence>
<evidence type="ECO:0000313" key="7">
    <source>
        <dbReference type="EMBL" id="CAI9542831.1"/>
    </source>
</evidence>
<dbReference type="Pfam" id="PF24056">
    <property type="entry name" value="zf-C2H2_ZFHX3"/>
    <property type="match status" value="1"/>
</dbReference>
<accession>A0ABN9B3Q3</accession>
<sequence>MREGGAALATAQASAAELPISGYSQASSFPPLHLRCNLCGYESNSREKIQLHVQGGGHEESLRVYKFLQVIEGSGGSDVGFRCAPCDSTIGSRLGMMSHLRTAIHHQNITQWRLAHGEAILERIVTVCRSQQEHVKIPNTPEITSASDTGEDNTDIPQAPVQDETSKTECEKTVEGTTVRSVYKKVITMDRSIGINQAGG</sequence>
<dbReference type="PANTHER" id="PTHR45891:SF1">
    <property type="entry name" value="ZINC FINGER HOMEOBOX PROTEIN 2"/>
    <property type="match status" value="1"/>
</dbReference>
<dbReference type="InterPro" id="IPR051968">
    <property type="entry name" value="ZnFinger_Homeobox_TR"/>
</dbReference>
<comment type="subcellular location">
    <subcellularLocation>
        <location evidence="1">Nucleus</location>
    </subcellularLocation>
</comment>
<organism evidence="7 8">
    <name type="scientific">Staurois parvus</name>
    <dbReference type="NCBI Taxonomy" id="386267"/>
    <lineage>
        <taxon>Eukaryota</taxon>
        <taxon>Metazoa</taxon>
        <taxon>Chordata</taxon>
        <taxon>Craniata</taxon>
        <taxon>Vertebrata</taxon>
        <taxon>Euteleostomi</taxon>
        <taxon>Amphibia</taxon>
        <taxon>Batrachia</taxon>
        <taxon>Anura</taxon>
        <taxon>Neobatrachia</taxon>
        <taxon>Ranoidea</taxon>
        <taxon>Ranidae</taxon>
        <taxon>Staurois</taxon>
    </lineage>
</organism>
<gene>
    <name evidence="7" type="ORF">SPARVUS_LOCUS2157011</name>
</gene>
<dbReference type="SMART" id="SM00355">
    <property type="entry name" value="ZnF_C2H2"/>
    <property type="match status" value="2"/>
</dbReference>
<name>A0ABN9B3Q3_9NEOB</name>
<protein>
    <recommendedName>
        <fullName evidence="6">C2H2-type domain-containing protein</fullName>
    </recommendedName>
</protein>
<evidence type="ECO:0000256" key="1">
    <source>
        <dbReference type="ARBA" id="ARBA00004123"/>
    </source>
</evidence>
<dbReference type="InterPro" id="IPR013087">
    <property type="entry name" value="Znf_C2H2_type"/>
</dbReference>